<dbReference type="Proteomes" id="UP000563601">
    <property type="component" value="Unassembled WGS sequence"/>
</dbReference>
<sequence length="136" mass="15814">MSCVFECDHVVQKFSGSTRIESKEKEEFITQYRSAIAETKGVSGVVYILKTERPIPRIKGESEILYIGETKHDVWSRYCAEEDANEFWSVYSHSLANYGAIYVDVYQTSNNKKTENIFLRQYYQSHLELPPINRKG</sequence>
<keyword evidence="3" id="KW-1185">Reference proteome</keyword>
<evidence type="ECO:0000313" key="4">
    <source>
        <dbReference type="Proteomes" id="UP000563601"/>
    </source>
</evidence>
<accession>A0A6P1TA75</accession>
<organism evidence="1 4">
    <name type="scientific">Microbulbifer hydrolyticus</name>
    <dbReference type="NCBI Taxonomy" id="48074"/>
    <lineage>
        <taxon>Bacteria</taxon>
        <taxon>Pseudomonadati</taxon>
        <taxon>Pseudomonadota</taxon>
        <taxon>Gammaproteobacteria</taxon>
        <taxon>Cellvibrionales</taxon>
        <taxon>Microbulbiferaceae</taxon>
        <taxon>Microbulbifer</taxon>
    </lineage>
</organism>
<reference evidence="1 4" key="2">
    <citation type="submission" date="2020-08" db="EMBL/GenBank/DDBJ databases">
        <title>Genomic Encyclopedia of Type Strains, Phase IV (KMG-IV): sequencing the most valuable type-strain genomes for metagenomic binning, comparative biology and taxonomic classification.</title>
        <authorList>
            <person name="Goeker M."/>
        </authorList>
    </citation>
    <scope>NUCLEOTIDE SEQUENCE [LARGE SCALE GENOMIC DNA]</scope>
    <source>
        <strain evidence="1 4">DSM 11525</strain>
    </source>
</reference>
<proteinExistence type="predicted"/>
<dbReference type="AlphaFoldDB" id="A0A6P1TA75"/>
<reference evidence="2 3" key="1">
    <citation type="submission" date="2020-01" db="EMBL/GenBank/DDBJ databases">
        <title>The possibility of degradation of plastic by Microbulbifer hydrolyticus IRE-31.</title>
        <authorList>
            <person name="Liu L."/>
        </authorList>
    </citation>
    <scope>NUCLEOTIDE SEQUENCE [LARGE SCALE GENOMIC DNA]</scope>
    <source>
        <strain evidence="2 3">IRE-31</strain>
    </source>
</reference>
<dbReference type="EMBL" id="JACHHR010000007">
    <property type="protein sequence ID" value="MBB5213250.1"/>
    <property type="molecule type" value="Genomic_DNA"/>
</dbReference>
<evidence type="ECO:0000313" key="3">
    <source>
        <dbReference type="Proteomes" id="UP000464675"/>
    </source>
</evidence>
<evidence type="ECO:0008006" key="5">
    <source>
        <dbReference type="Google" id="ProtNLM"/>
    </source>
</evidence>
<evidence type="ECO:0000313" key="1">
    <source>
        <dbReference type="EMBL" id="MBB5213250.1"/>
    </source>
</evidence>
<dbReference type="OrthoDB" id="6195575at2"/>
<name>A0A6P1TA75_9GAMM</name>
<evidence type="ECO:0000313" key="2">
    <source>
        <dbReference type="EMBL" id="QHQ38490.1"/>
    </source>
</evidence>
<dbReference type="RefSeq" id="WP_161857824.1">
    <property type="nucleotide sequence ID" value="NZ_CP047491.1"/>
</dbReference>
<protein>
    <recommendedName>
        <fullName evidence="5">GIY-YIG nuclease family protein</fullName>
    </recommendedName>
</protein>
<gene>
    <name evidence="2" type="ORF">GTQ55_05440</name>
    <name evidence="1" type="ORF">HNQ53_003498</name>
</gene>
<dbReference type="Proteomes" id="UP000464675">
    <property type="component" value="Chromosome"/>
</dbReference>
<dbReference type="EMBL" id="CP047491">
    <property type="protein sequence ID" value="QHQ38490.1"/>
    <property type="molecule type" value="Genomic_DNA"/>
</dbReference>